<comment type="similarity">
    <text evidence="2">Belongs to the GSP M family.</text>
</comment>
<keyword evidence="5" id="KW-0997">Cell inner membrane</keyword>
<evidence type="ECO:0000256" key="10">
    <source>
        <dbReference type="SAM" id="Phobius"/>
    </source>
</evidence>
<evidence type="ECO:0000256" key="3">
    <source>
        <dbReference type="ARBA" id="ARBA00022448"/>
    </source>
</evidence>
<evidence type="ECO:0000256" key="4">
    <source>
        <dbReference type="ARBA" id="ARBA00022475"/>
    </source>
</evidence>
<evidence type="ECO:0000256" key="9">
    <source>
        <dbReference type="ARBA" id="ARBA00023136"/>
    </source>
</evidence>
<gene>
    <name evidence="11" type="ORF">GCM10008023_03510</name>
</gene>
<keyword evidence="7" id="KW-0653">Protein transport</keyword>
<comment type="caution">
    <text evidence="11">The sequence shown here is derived from an EMBL/GenBank/DDBJ whole genome shotgun (WGS) entry which is preliminary data.</text>
</comment>
<evidence type="ECO:0000313" key="11">
    <source>
        <dbReference type="EMBL" id="GHH08303.1"/>
    </source>
</evidence>
<keyword evidence="9 10" id="KW-0472">Membrane</keyword>
<evidence type="ECO:0000256" key="1">
    <source>
        <dbReference type="ARBA" id="ARBA00004377"/>
    </source>
</evidence>
<keyword evidence="8 10" id="KW-1133">Transmembrane helix</keyword>
<proteinExistence type="inferred from homology"/>
<reference evidence="12" key="1">
    <citation type="journal article" date="2019" name="Int. J. Syst. Evol. Microbiol.">
        <title>The Global Catalogue of Microorganisms (GCM) 10K type strain sequencing project: providing services to taxonomists for standard genome sequencing and annotation.</title>
        <authorList>
            <consortium name="The Broad Institute Genomics Platform"/>
            <consortium name="The Broad Institute Genome Sequencing Center for Infectious Disease"/>
            <person name="Wu L."/>
            <person name="Ma J."/>
        </authorList>
    </citation>
    <scope>NUCLEOTIDE SEQUENCE [LARGE SCALE GENOMIC DNA]</scope>
    <source>
        <strain evidence="12">CGMCC 1.8957</strain>
    </source>
</reference>
<dbReference type="Gene3D" id="3.30.1360.100">
    <property type="entry name" value="General secretion pathway protein M, EpsM"/>
    <property type="match status" value="1"/>
</dbReference>
<evidence type="ECO:0000256" key="2">
    <source>
        <dbReference type="ARBA" id="ARBA00010637"/>
    </source>
</evidence>
<dbReference type="Pfam" id="PF04612">
    <property type="entry name" value="T2SSM"/>
    <property type="match status" value="1"/>
</dbReference>
<keyword evidence="4" id="KW-1003">Cell membrane</keyword>
<dbReference type="Proteomes" id="UP000652430">
    <property type="component" value="Unassembled WGS sequence"/>
</dbReference>
<dbReference type="SUPFAM" id="SSF103054">
    <property type="entry name" value="General secretion pathway protein M, EpsM"/>
    <property type="match status" value="1"/>
</dbReference>
<evidence type="ECO:0000313" key="12">
    <source>
        <dbReference type="Proteomes" id="UP000652430"/>
    </source>
</evidence>
<dbReference type="EMBL" id="BNAQ01000001">
    <property type="protein sequence ID" value="GHH08303.1"/>
    <property type="molecule type" value="Genomic_DNA"/>
</dbReference>
<feature type="transmembrane region" description="Helical" evidence="10">
    <location>
        <begin position="20"/>
        <end position="40"/>
    </location>
</feature>
<keyword evidence="6 10" id="KW-0812">Transmembrane</keyword>
<sequence length="158" mass="16756">MTERLLLWFRARTQREQYLVLTGAVLTLLVLCYFLVVPLGDALESAKARHADAVIALGETQIRVDAVKAAQTLRVAPLDAPLDSVIRARANDAGFALASVTPQGSDRVEIAIGSARPGALVAWIAELEAAGILVDRLATTAGADRTVSVQLTLKAKGQ</sequence>
<keyword evidence="3" id="KW-0813">Transport</keyword>
<accession>A0ABQ3L7X8</accession>
<organism evidence="11 12">
    <name type="scientific">Sphingomonas glacialis</name>
    <dbReference type="NCBI Taxonomy" id="658225"/>
    <lineage>
        <taxon>Bacteria</taxon>
        <taxon>Pseudomonadati</taxon>
        <taxon>Pseudomonadota</taxon>
        <taxon>Alphaproteobacteria</taxon>
        <taxon>Sphingomonadales</taxon>
        <taxon>Sphingomonadaceae</taxon>
        <taxon>Sphingomonas</taxon>
    </lineage>
</organism>
<dbReference type="InterPro" id="IPR007690">
    <property type="entry name" value="T2SS_GspM"/>
</dbReference>
<name>A0ABQ3L7X8_9SPHN</name>
<protein>
    <recommendedName>
        <fullName evidence="13">Type II secretion system protein M</fullName>
    </recommendedName>
</protein>
<evidence type="ECO:0000256" key="5">
    <source>
        <dbReference type="ARBA" id="ARBA00022519"/>
    </source>
</evidence>
<keyword evidence="12" id="KW-1185">Reference proteome</keyword>
<evidence type="ECO:0000256" key="7">
    <source>
        <dbReference type="ARBA" id="ARBA00022927"/>
    </source>
</evidence>
<evidence type="ECO:0000256" key="6">
    <source>
        <dbReference type="ARBA" id="ARBA00022692"/>
    </source>
</evidence>
<dbReference type="RefSeq" id="WP_189674861.1">
    <property type="nucleotide sequence ID" value="NZ_BNAQ01000001.1"/>
</dbReference>
<comment type="subcellular location">
    <subcellularLocation>
        <location evidence="1">Cell inner membrane</location>
        <topology evidence="1">Single-pass membrane protein</topology>
    </subcellularLocation>
</comment>
<dbReference type="InterPro" id="IPR023229">
    <property type="entry name" value="T2SS_M_periplasmic_sf"/>
</dbReference>
<evidence type="ECO:0000256" key="8">
    <source>
        <dbReference type="ARBA" id="ARBA00022989"/>
    </source>
</evidence>
<evidence type="ECO:0008006" key="13">
    <source>
        <dbReference type="Google" id="ProtNLM"/>
    </source>
</evidence>